<dbReference type="GO" id="GO:0008712">
    <property type="term" value="F:ADP-glyceromanno-heptose 6-epimerase activity"/>
    <property type="evidence" value="ECO:0007669"/>
    <property type="project" value="InterPro"/>
</dbReference>
<protein>
    <submittedName>
        <fullName evidence="5">ADP-L-glycero-D-manno-heptose-6-epimerase</fullName>
    </submittedName>
</protein>
<evidence type="ECO:0000313" key="6">
    <source>
        <dbReference type="Proteomes" id="UP001144471"/>
    </source>
</evidence>
<keyword evidence="3" id="KW-0119">Carbohydrate metabolism</keyword>
<evidence type="ECO:0000259" key="4">
    <source>
        <dbReference type="Pfam" id="PF01370"/>
    </source>
</evidence>
<proteinExistence type="predicted"/>
<reference evidence="5" key="1">
    <citation type="submission" date="2022-12" db="EMBL/GenBank/DDBJ databases">
        <title>Reference genome sequencing for broad-spectrum identification of bacterial and archaeal isolates by mass spectrometry.</title>
        <authorList>
            <person name="Sekiguchi Y."/>
            <person name="Tourlousse D.M."/>
        </authorList>
    </citation>
    <scope>NUCLEOTIDE SEQUENCE</scope>
    <source>
        <strain evidence="5">10succ1</strain>
    </source>
</reference>
<feature type="domain" description="NAD-dependent epimerase/dehydratase" evidence="4">
    <location>
        <begin position="2"/>
        <end position="242"/>
    </location>
</feature>
<dbReference type="InterPro" id="IPR036291">
    <property type="entry name" value="NAD(P)-bd_dom_sf"/>
</dbReference>
<keyword evidence="6" id="KW-1185">Reference proteome</keyword>
<sequence>MIVVTGGNGFIGSCLIKKLNRQGEREIYISDECSETQSLKNLEGGEFVECIPPENLIGWLKMNVEKIGIIVHLGGCSATDQLDIDYLTRTNYEFTKELYTIANTNKIKFIYASSATTYGGGEKGFSDKLSPEELNKLRPSNKYGESKHLGDLYIVNDKNLQRENIIGLKFFNVYGPNEYHKGGMASAVMRMYNQFRKEGIVEVLDPGDERRIQRDFVYIKDVLEVIEFFVKNNVRSGLYNVGSGVSRSFEDIAKLVVRTAGGQVEPEEVIVKKAMHEEMRRRYQYYTCANLEKLREAGYGKKFHSLEEGVEDYIVNYLRYGRYY</sequence>
<evidence type="ECO:0000256" key="2">
    <source>
        <dbReference type="ARBA" id="ARBA00023235"/>
    </source>
</evidence>
<evidence type="ECO:0000256" key="1">
    <source>
        <dbReference type="ARBA" id="ARBA00022857"/>
    </source>
</evidence>
<evidence type="ECO:0000256" key="3">
    <source>
        <dbReference type="ARBA" id="ARBA00023277"/>
    </source>
</evidence>
<dbReference type="PANTHER" id="PTHR43103">
    <property type="entry name" value="NUCLEOSIDE-DIPHOSPHATE-SUGAR EPIMERASE"/>
    <property type="match status" value="1"/>
</dbReference>
<dbReference type="GO" id="GO:0050661">
    <property type="term" value="F:NADP binding"/>
    <property type="evidence" value="ECO:0007669"/>
    <property type="project" value="InterPro"/>
</dbReference>
<dbReference type="InterPro" id="IPR011912">
    <property type="entry name" value="Heptose_epim"/>
</dbReference>
<dbReference type="PANTHER" id="PTHR43103:SF3">
    <property type="entry name" value="ADP-L-GLYCERO-D-MANNO-HEPTOSE-6-EPIMERASE"/>
    <property type="match status" value="1"/>
</dbReference>
<dbReference type="NCBIfam" id="TIGR02197">
    <property type="entry name" value="heptose_epim"/>
    <property type="match status" value="1"/>
</dbReference>
<gene>
    <name evidence="5" type="primary">hldD</name>
    <name evidence="5" type="ORF">PM10SUCC1_00030</name>
</gene>
<name>A0A9W6GFU2_9FUSO</name>
<organism evidence="5 6">
    <name type="scientific">Propionigenium maris DSM 9537</name>
    <dbReference type="NCBI Taxonomy" id="1123000"/>
    <lineage>
        <taxon>Bacteria</taxon>
        <taxon>Fusobacteriati</taxon>
        <taxon>Fusobacteriota</taxon>
        <taxon>Fusobacteriia</taxon>
        <taxon>Fusobacteriales</taxon>
        <taxon>Fusobacteriaceae</taxon>
        <taxon>Propionigenium</taxon>
    </lineage>
</organism>
<dbReference type="Gene3D" id="3.90.25.10">
    <property type="entry name" value="UDP-galactose 4-epimerase, domain 1"/>
    <property type="match status" value="1"/>
</dbReference>
<dbReference type="Pfam" id="PF01370">
    <property type="entry name" value="Epimerase"/>
    <property type="match status" value="1"/>
</dbReference>
<dbReference type="GO" id="GO:0005975">
    <property type="term" value="P:carbohydrate metabolic process"/>
    <property type="evidence" value="ECO:0007669"/>
    <property type="project" value="InterPro"/>
</dbReference>
<evidence type="ECO:0000313" key="5">
    <source>
        <dbReference type="EMBL" id="GLI54488.1"/>
    </source>
</evidence>
<dbReference type="RefSeq" id="WP_281832108.1">
    <property type="nucleotide sequence ID" value="NZ_BSDY01000001.1"/>
</dbReference>
<dbReference type="InterPro" id="IPR001509">
    <property type="entry name" value="Epimerase_deHydtase"/>
</dbReference>
<keyword evidence="2" id="KW-0413">Isomerase</keyword>
<accession>A0A9W6GFU2</accession>
<comment type="caution">
    <text evidence="5">The sequence shown here is derived from an EMBL/GenBank/DDBJ whole genome shotgun (WGS) entry which is preliminary data.</text>
</comment>
<dbReference type="Proteomes" id="UP001144471">
    <property type="component" value="Unassembled WGS sequence"/>
</dbReference>
<keyword evidence="1" id="KW-0521">NADP</keyword>
<dbReference type="EMBL" id="BSDY01000001">
    <property type="protein sequence ID" value="GLI54488.1"/>
    <property type="molecule type" value="Genomic_DNA"/>
</dbReference>
<dbReference type="AlphaFoldDB" id="A0A9W6GFU2"/>
<dbReference type="Gene3D" id="3.40.50.720">
    <property type="entry name" value="NAD(P)-binding Rossmann-like Domain"/>
    <property type="match status" value="1"/>
</dbReference>
<dbReference type="SUPFAM" id="SSF51735">
    <property type="entry name" value="NAD(P)-binding Rossmann-fold domains"/>
    <property type="match status" value="1"/>
</dbReference>